<dbReference type="EMBL" id="JACEEZ010026043">
    <property type="protein sequence ID" value="KAG0695214.1"/>
    <property type="molecule type" value="Genomic_DNA"/>
</dbReference>
<dbReference type="GO" id="GO:0051865">
    <property type="term" value="P:protein autoubiquitination"/>
    <property type="evidence" value="ECO:0007669"/>
    <property type="project" value="TreeGrafter"/>
</dbReference>
<dbReference type="GO" id="GO:0005164">
    <property type="term" value="F:tumor necrosis factor receptor binding"/>
    <property type="evidence" value="ECO:0007669"/>
    <property type="project" value="TreeGrafter"/>
</dbReference>
<dbReference type="GO" id="GO:0070842">
    <property type="term" value="P:aggresome assembly"/>
    <property type="evidence" value="ECO:0007669"/>
    <property type="project" value="TreeGrafter"/>
</dbReference>
<gene>
    <name evidence="1" type="primary">TRIM37_1</name>
    <name evidence="1" type="ORF">GWK47_027017</name>
</gene>
<sequence length="139" mass="15682">MLTVGGERGRLHRGRGTWSPVRAAKDERVREIRNAVELMIARLDSQLKSKLLTLMGQKNSLTQETEQLETLLQEIEHQLHTCSKSELIQRSPDLHSMITPVNKKPMASFVTALYPQTSKGETLPVSPTLLDNHLCLPPY</sequence>
<evidence type="ECO:0000313" key="2">
    <source>
        <dbReference type="Proteomes" id="UP000770661"/>
    </source>
</evidence>
<dbReference type="GO" id="GO:0031625">
    <property type="term" value="F:ubiquitin protein ligase binding"/>
    <property type="evidence" value="ECO:0007669"/>
    <property type="project" value="TreeGrafter"/>
</dbReference>
<keyword evidence="2" id="KW-1185">Reference proteome</keyword>
<organism evidence="1 2">
    <name type="scientific">Chionoecetes opilio</name>
    <name type="common">Atlantic snow crab</name>
    <name type="synonym">Cancer opilio</name>
    <dbReference type="NCBI Taxonomy" id="41210"/>
    <lineage>
        <taxon>Eukaryota</taxon>
        <taxon>Metazoa</taxon>
        <taxon>Ecdysozoa</taxon>
        <taxon>Arthropoda</taxon>
        <taxon>Crustacea</taxon>
        <taxon>Multicrustacea</taxon>
        <taxon>Malacostraca</taxon>
        <taxon>Eumalacostraca</taxon>
        <taxon>Eucarida</taxon>
        <taxon>Decapoda</taxon>
        <taxon>Pleocyemata</taxon>
        <taxon>Brachyura</taxon>
        <taxon>Eubrachyura</taxon>
        <taxon>Majoidea</taxon>
        <taxon>Majidae</taxon>
        <taxon>Chionoecetes</taxon>
    </lineage>
</organism>
<dbReference type="GO" id="GO:0005778">
    <property type="term" value="C:peroxisomal membrane"/>
    <property type="evidence" value="ECO:0007669"/>
    <property type="project" value="TreeGrafter"/>
</dbReference>
<dbReference type="GO" id="GO:0061630">
    <property type="term" value="F:ubiquitin protein ligase activity"/>
    <property type="evidence" value="ECO:0007669"/>
    <property type="project" value="TreeGrafter"/>
</dbReference>
<dbReference type="PANTHER" id="PTHR36754:SF2">
    <property type="entry name" value="E3 UBIQUITIN-PROTEIN LIGASE TRIM37"/>
    <property type="match status" value="1"/>
</dbReference>
<accession>A0A8J8WKZ4</accession>
<reference evidence="1" key="1">
    <citation type="submission" date="2020-07" db="EMBL/GenBank/DDBJ databases">
        <title>The High-quality genome of the commercially important snow crab, Chionoecetes opilio.</title>
        <authorList>
            <person name="Jeong J.-H."/>
            <person name="Ryu S."/>
        </authorList>
    </citation>
    <scope>NUCLEOTIDE SEQUENCE</scope>
    <source>
        <strain evidence="1">MADBK_172401_WGS</strain>
        <tissue evidence="1">Digestive gland</tissue>
    </source>
</reference>
<protein>
    <submittedName>
        <fullName evidence="1">E3 ubiquitin-protein ligase TRIM37</fullName>
    </submittedName>
</protein>
<proteinExistence type="predicted"/>
<dbReference type="InterPro" id="IPR053003">
    <property type="entry name" value="TRIM_RBCC_E3_ubiq-ligases"/>
</dbReference>
<dbReference type="AlphaFoldDB" id="A0A8J8WKZ4"/>
<comment type="caution">
    <text evidence="1">The sequence shown here is derived from an EMBL/GenBank/DDBJ whole genome shotgun (WGS) entry which is preliminary data.</text>
</comment>
<evidence type="ECO:0000313" key="1">
    <source>
        <dbReference type="EMBL" id="KAG0695214.1"/>
    </source>
</evidence>
<name>A0A8J8WKZ4_CHIOP</name>
<dbReference type="PANTHER" id="PTHR36754">
    <property type="entry name" value="E3 UBIQUITIN-PROTEIN LIGASE TRIM37"/>
    <property type="match status" value="1"/>
</dbReference>
<dbReference type="GO" id="GO:0016235">
    <property type="term" value="C:aggresome"/>
    <property type="evidence" value="ECO:0007669"/>
    <property type="project" value="TreeGrafter"/>
</dbReference>
<dbReference type="OrthoDB" id="6363511at2759"/>
<dbReference type="Proteomes" id="UP000770661">
    <property type="component" value="Unassembled WGS sequence"/>
</dbReference>
<dbReference type="GO" id="GO:0006513">
    <property type="term" value="P:protein monoubiquitination"/>
    <property type="evidence" value="ECO:0007669"/>
    <property type="project" value="TreeGrafter"/>
</dbReference>